<reference evidence="7" key="1">
    <citation type="submission" date="2021-02" db="EMBL/GenBank/DDBJ databases">
        <authorList>
            <person name="Nowell W R."/>
        </authorList>
    </citation>
    <scope>NUCLEOTIDE SEQUENCE</scope>
</reference>
<evidence type="ECO:0000256" key="5">
    <source>
        <dbReference type="ARBA" id="ARBA00023125"/>
    </source>
</evidence>
<dbReference type="NCBIfam" id="NF047352">
    <property type="entry name" value="P_loop_sacsin"/>
    <property type="match status" value="1"/>
</dbReference>
<gene>
    <name evidence="7" type="ORF">KXQ929_LOCUS28407</name>
</gene>
<keyword evidence="4" id="KW-0548">Nucleotidyltransferase</keyword>
<dbReference type="PANTHER" id="PTHR32387:SF0">
    <property type="entry name" value="PROTEIN NO VEIN"/>
    <property type="match status" value="1"/>
</dbReference>
<evidence type="ECO:0000259" key="6">
    <source>
        <dbReference type="PROSITE" id="PS52018"/>
    </source>
</evidence>
<proteinExistence type="predicted"/>
<organism evidence="7 8">
    <name type="scientific">Adineta steineri</name>
    <dbReference type="NCBI Taxonomy" id="433720"/>
    <lineage>
        <taxon>Eukaryota</taxon>
        <taxon>Metazoa</taxon>
        <taxon>Spiralia</taxon>
        <taxon>Gnathifera</taxon>
        <taxon>Rotifera</taxon>
        <taxon>Eurotatoria</taxon>
        <taxon>Bdelloidea</taxon>
        <taxon>Adinetida</taxon>
        <taxon>Adinetidae</taxon>
        <taxon>Adineta</taxon>
    </lineage>
</organism>
<dbReference type="InterPro" id="IPR036890">
    <property type="entry name" value="HATPase_C_sf"/>
</dbReference>
<keyword evidence="2" id="KW-0328">Glycosyltransferase</keyword>
<dbReference type="InterPro" id="IPR052957">
    <property type="entry name" value="Auxin_embryo_med"/>
</dbReference>
<dbReference type="Proteomes" id="UP000663868">
    <property type="component" value="Unassembled WGS sequence"/>
</dbReference>
<dbReference type="Pfam" id="PF14487">
    <property type="entry name" value="DarT"/>
    <property type="match status" value="1"/>
</dbReference>
<dbReference type="InterPro" id="IPR029494">
    <property type="entry name" value="DarT"/>
</dbReference>
<name>A0A819NNT6_9BILA</name>
<accession>A0A819NNT6</accession>
<evidence type="ECO:0000313" key="8">
    <source>
        <dbReference type="Proteomes" id="UP000663868"/>
    </source>
</evidence>
<protein>
    <recommendedName>
        <fullName evidence="6">DarT domain-containing protein</fullName>
    </recommendedName>
</protein>
<dbReference type="GO" id="GO:0003677">
    <property type="term" value="F:DNA binding"/>
    <property type="evidence" value="ECO:0007669"/>
    <property type="project" value="UniProtKB-KW"/>
</dbReference>
<keyword evidence="5" id="KW-0238">DNA-binding</keyword>
<dbReference type="GO" id="GO:0016757">
    <property type="term" value="F:glycosyltransferase activity"/>
    <property type="evidence" value="ECO:0007669"/>
    <property type="project" value="UniProtKB-KW"/>
</dbReference>
<sequence length="1459" mass="171304">MSLKNIVKEIFNAHINFQNAQQVINQAHSLDALSSDLYTDPMRFLFELIQNSDDAYKEHPMKNPLLRLAIIDENYLIVANYGKGFDERDVRGVCGVGCGTKQKDPEKTGYKGLGFKAVFGQSNYVLIASKGEYFRFEADAKEFKWNSKWGKDRITWETSNGQKFSYPWQMCPIWTEKDQLPKAIQQWLFSQPEIVASVVRVNNMPEIKRSLKTLISQAHLFIFLRRIRDIRISIDPSIETVLQVIQLRDKSIKICDKDGNLISHWLSYSCLLSVPDQALIDNRLPDKLQGIKEIDLTLAIKINQNDCFEPVKGSDSILFAYLPTKISTYNLPVLVNAQFSINASREHIRLDSSWNQWLFSCIPEEMFKWVGVLTKNQKWNNKAYDLIPNRIPIKDQLAERYNEALESNVKTVPFLIGIHRNSLLLNQAIVDLTLFSSENCLGHELIRDYFVQILSPSLRLPSNPFVHNHHRLRNLGIRQFTWDMCWQMLQSRWLLTRFKPDRAIIFINYLYEHRESNQFTKRLYDIPFLLDQDGHLRKVDEIYFPSRFSTIDWMIVEDMDTFVHPAIMDWLTNQPTIKNWLRKLGIHERTDITFIEEYLIPHVERYITSENAMITIQRLFNLFHNGSLTTRHFQDLCRLKVWTVDRCLVPANQLYFSSSYLPYLALDHQDLDQRLFLSPSYLQLVEGMSIDQWKHFFQFLGVQQTINLIQFDDRHHNELISAYINMQMSRLPTYTQLLGFKNHLTIQFLEQTQNNYQFSILFWDHVLRTINVRMLLEQDILYCQRHVLVENLPRWCVLTRPCIPTTNGQLLPSIHVFSSHLQTIIGHHLPVFACNLPILLSGLWQQFFQFKIELSVDDYLMLLERIHLQSCTTSLNDEEEQRIQMIYTILIDQIRLNNYKQKKSLSLLSTRNQQFYPSKQLVLSTDKDLNLPSIVPQLKLSDDNTRHLHIGALLDVVQVRQVTCADLSLSKQISYHPSRSLITKLRNMQPYLFALAEHHKVKNQSIDCDLIIFEADRLELVYNNEIFIHEVPVHLHGNVLYVKRPWEAEETMAILLQILCKQFRLPSNFETELNHMLKEESVSIVDQYFLEQNIFIQPHYFYPELLNIGGAREKFAAQIDRDNANLFAYLPPPSSTEELLLNALEAQNSRWSGYVYHFTHLENAVTILRQRKLKSRQQLLSDFKDSSALNVIRGTRAQVKEYVRFYFRPLTPTQRCNENLGSSELIQRFGNRPMCPIPIFFRFNLRSLLFSDKLRWKVSLGNLASPHTEFDCTPEIVKKFDFQYVYADLRTERGKYASQHELLIESELDFDLFNNNDISLFVQDENARVSLSTFLDGCRYPIHINTQYFFNYNPRVIIEHSLIVPKKISVSIYCPTKSVDDHAGELFIQIKSKTPTKTITGNLRGIYERQDAFTILGHKHISFIPESELLQYAVYYQYEKQIWLVYTNYNNPMFHAIEE</sequence>
<evidence type="ECO:0000313" key="7">
    <source>
        <dbReference type="EMBL" id="CAF3999869.1"/>
    </source>
</evidence>
<dbReference type="Gene3D" id="3.30.565.10">
    <property type="entry name" value="Histidine kinase-like ATPase, C-terminal domain"/>
    <property type="match status" value="1"/>
</dbReference>
<keyword evidence="1" id="KW-1277">Toxin-antitoxin system</keyword>
<dbReference type="EMBL" id="CAJOBB010002803">
    <property type="protein sequence ID" value="CAF3999869.1"/>
    <property type="molecule type" value="Genomic_DNA"/>
</dbReference>
<dbReference type="GO" id="GO:0016779">
    <property type="term" value="F:nucleotidyltransferase activity"/>
    <property type="evidence" value="ECO:0007669"/>
    <property type="project" value="UniProtKB-KW"/>
</dbReference>
<evidence type="ECO:0000256" key="2">
    <source>
        <dbReference type="ARBA" id="ARBA00022676"/>
    </source>
</evidence>
<dbReference type="PROSITE" id="PS52018">
    <property type="entry name" value="DART"/>
    <property type="match status" value="1"/>
</dbReference>
<evidence type="ECO:0000256" key="3">
    <source>
        <dbReference type="ARBA" id="ARBA00022679"/>
    </source>
</evidence>
<comment type="caution">
    <text evidence="7">The sequence shown here is derived from an EMBL/GenBank/DDBJ whole genome shotgun (WGS) entry which is preliminary data.</text>
</comment>
<keyword evidence="3" id="KW-0808">Transferase</keyword>
<dbReference type="SUPFAM" id="SSF55874">
    <property type="entry name" value="ATPase domain of HSP90 chaperone/DNA topoisomerase II/histidine kinase"/>
    <property type="match status" value="1"/>
</dbReference>
<dbReference type="PANTHER" id="PTHR32387">
    <property type="entry name" value="WU:FJ29H11"/>
    <property type="match status" value="1"/>
</dbReference>
<feature type="domain" description="DarT" evidence="6">
    <location>
        <begin position="1153"/>
        <end position="1350"/>
    </location>
</feature>
<evidence type="ECO:0000256" key="4">
    <source>
        <dbReference type="ARBA" id="ARBA00022695"/>
    </source>
</evidence>
<evidence type="ECO:0000256" key="1">
    <source>
        <dbReference type="ARBA" id="ARBA00022649"/>
    </source>
</evidence>